<keyword evidence="2" id="KW-1185">Reference proteome</keyword>
<dbReference type="EMBL" id="JAHKKG010000011">
    <property type="protein sequence ID" value="MBU2668410.1"/>
    <property type="molecule type" value="Genomic_DNA"/>
</dbReference>
<dbReference type="RefSeq" id="WP_215792669.1">
    <property type="nucleotide sequence ID" value="NZ_JAHKKG010000011.1"/>
</dbReference>
<name>A0ABS5YY91_9ACTN</name>
<dbReference type="InterPro" id="IPR011989">
    <property type="entry name" value="ARM-like"/>
</dbReference>
<protein>
    <submittedName>
        <fullName evidence="1">HEAT repeat domain-containing protein</fullName>
    </submittedName>
</protein>
<sequence>MTTPGLDEVDWASMRHAYGPATGMPDLIRGLTSEKKRVRAWAQECMWSGVHHQGDVYECTLRAVPFLLEAAATPGRPGRGGVLRLLASIGSAEIDDLGRLPTTGGFWRAAQPAVAAGHTMFLELLGDRRKKVRRAATEALLVCRDREAETVAALRERLAVEKHSGVRTAILAAAGTIARRAGNPADLLDWLRDLVARSPHADVRLAALTERLRLTGDTDDDLEPTLYAMLGETDAIDLRDLREALGDRVAVRNRLLARVVREGSEDRQVNAMWAAGGAMDHWRGDYHDLMLAFTELLPRPTRSLGLRILTGDTWPLAAPVADEVFAYIDDELGRGRPAYAGQEQDFWSFEGGPIWALTTTLARLGDPRAVPIITRALEEDLLPVGCRPPLTAFGAGIAPLMPLLRGQIQRAIAAGDHDAGRSLLWNLREAGPEVLPEVLALLPYDGSWGPSLMVLTALGPAASPAAPLLRDRIRTGDPATIGNAAQTLAAVVGEEAEPELRALLTHEHSDVRRGAATGLRRIGVPAGEVVHAYTADDHATLRELGPAAAHLVPQLRADLETTRWPELVLTTLWKITGDAETYLPPFLKQWQQTRSRNAAIAGAWIEMGPAAAEAEPLLRAELAHPVRSTYEPNSRGSADIQTDEAFLAQCRRALAAVTGH</sequence>
<dbReference type="InterPro" id="IPR016024">
    <property type="entry name" value="ARM-type_fold"/>
</dbReference>
<reference evidence="1 2" key="1">
    <citation type="submission" date="2021-06" db="EMBL/GenBank/DDBJ databases">
        <title>Actinoplanes lichenicola sp. nov., and Actinoplanes ovalisporus sp. nov., isolated from lichen in Thailand.</title>
        <authorList>
            <person name="Saeng-In P."/>
            <person name="Kanchanasin P."/>
            <person name="Yuki M."/>
            <person name="Kudo T."/>
            <person name="Ohkuma M."/>
            <person name="Phongsopitanun W."/>
            <person name="Tanasupawat S."/>
        </authorList>
    </citation>
    <scope>NUCLEOTIDE SEQUENCE [LARGE SCALE GENOMIC DNA]</scope>
    <source>
        <strain evidence="1 2">NBRC 110975</strain>
    </source>
</reference>
<dbReference type="Pfam" id="PF13646">
    <property type="entry name" value="HEAT_2"/>
    <property type="match status" value="1"/>
</dbReference>
<evidence type="ECO:0000313" key="2">
    <source>
        <dbReference type="Proteomes" id="UP001519654"/>
    </source>
</evidence>
<dbReference type="SUPFAM" id="SSF48371">
    <property type="entry name" value="ARM repeat"/>
    <property type="match status" value="1"/>
</dbReference>
<proteinExistence type="predicted"/>
<evidence type="ECO:0000313" key="1">
    <source>
        <dbReference type="EMBL" id="MBU2668410.1"/>
    </source>
</evidence>
<comment type="caution">
    <text evidence="1">The sequence shown here is derived from an EMBL/GenBank/DDBJ whole genome shotgun (WGS) entry which is preliminary data.</text>
</comment>
<dbReference type="Gene3D" id="1.25.10.10">
    <property type="entry name" value="Leucine-rich Repeat Variant"/>
    <property type="match status" value="2"/>
</dbReference>
<gene>
    <name evidence="1" type="ORF">KOI35_33345</name>
</gene>
<dbReference type="Proteomes" id="UP001519654">
    <property type="component" value="Unassembled WGS sequence"/>
</dbReference>
<organism evidence="1 2">
    <name type="scientific">Paractinoplanes bogorensis</name>
    <dbReference type="NCBI Taxonomy" id="1610840"/>
    <lineage>
        <taxon>Bacteria</taxon>
        <taxon>Bacillati</taxon>
        <taxon>Actinomycetota</taxon>
        <taxon>Actinomycetes</taxon>
        <taxon>Micromonosporales</taxon>
        <taxon>Micromonosporaceae</taxon>
        <taxon>Paractinoplanes</taxon>
    </lineage>
</organism>
<accession>A0ABS5YY91</accession>